<dbReference type="EMBL" id="QFPP01000214">
    <property type="protein sequence ID" value="PZQ72757.1"/>
    <property type="molecule type" value="Genomic_DNA"/>
</dbReference>
<dbReference type="PANTHER" id="PTHR42760">
    <property type="entry name" value="SHORT-CHAIN DEHYDROGENASES/REDUCTASES FAMILY MEMBER"/>
    <property type="match status" value="1"/>
</dbReference>
<dbReference type="SMART" id="SM00822">
    <property type="entry name" value="PKS_KR"/>
    <property type="match status" value="1"/>
</dbReference>
<accession>A0A2W5RQ69</accession>
<dbReference type="InterPro" id="IPR020904">
    <property type="entry name" value="Sc_DH/Rdtase_CS"/>
</dbReference>
<evidence type="ECO:0000313" key="4">
    <source>
        <dbReference type="Proteomes" id="UP000249135"/>
    </source>
</evidence>
<dbReference type="PRINTS" id="PR00081">
    <property type="entry name" value="GDHRDH"/>
</dbReference>
<dbReference type="InterPro" id="IPR057326">
    <property type="entry name" value="KR_dom"/>
</dbReference>
<dbReference type="GO" id="GO:0030497">
    <property type="term" value="P:fatty acid elongation"/>
    <property type="evidence" value="ECO:0007669"/>
    <property type="project" value="TreeGrafter"/>
</dbReference>
<comment type="caution">
    <text evidence="3">The sequence shown here is derived from an EMBL/GenBank/DDBJ whole genome shotgun (WGS) entry which is preliminary data.</text>
</comment>
<dbReference type="InterPro" id="IPR036291">
    <property type="entry name" value="NAD(P)-bd_dom_sf"/>
</dbReference>
<dbReference type="PANTHER" id="PTHR42760:SF135">
    <property type="entry name" value="BLL7886 PROTEIN"/>
    <property type="match status" value="1"/>
</dbReference>
<evidence type="ECO:0000313" key="3">
    <source>
        <dbReference type="EMBL" id="PZQ72757.1"/>
    </source>
</evidence>
<reference evidence="3 4" key="1">
    <citation type="submission" date="2017-08" db="EMBL/GenBank/DDBJ databases">
        <title>Infants hospitalized years apart are colonized by the same room-sourced microbial strains.</title>
        <authorList>
            <person name="Brooks B."/>
            <person name="Olm M.R."/>
            <person name="Firek B.A."/>
            <person name="Baker R."/>
            <person name="Thomas B.C."/>
            <person name="Morowitz M.J."/>
            <person name="Banfield J.F."/>
        </authorList>
    </citation>
    <scope>NUCLEOTIDE SEQUENCE [LARGE SCALE GENOMIC DNA]</scope>
    <source>
        <strain evidence="3">S2_005_003_R2_41</strain>
    </source>
</reference>
<dbReference type="PRINTS" id="PR00080">
    <property type="entry name" value="SDRFAMILY"/>
</dbReference>
<gene>
    <name evidence="3" type="ORF">DI563_16220</name>
</gene>
<dbReference type="Proteomes" id="UP000249135">
    <property type="component" value="Unassembled WGS sequence"/>
</dbReference>
<dbReference type="Gene3D" id="3.40.50.720">
    <property type="entry name" value="NAD(P)-binding Rossmann-like Domain"/>
    <property type="match status" value="1"/>
</dbReference>
<dbReference type="FunFam" id="3.40.50.720:FF:000084">
    <property type="entry name" value="Short-chain dehydrogenase reductase"/>
    <property type="match status" value="1"/>
</dbReference>
<protein>
    <submittedName>
        <fullName evidence="3">Short-chain dehydrogenase</fullName>
    </submittedName>
</protein>
<dbReference type="SUPFAM" id="SSF51735">
    <property type="entry name" value="NAD(P)-binding Rossmann-fold domains"/>
    <property type="match status" value="1"/>
</dbReference>
<dbReference type="AlphaFoldDB" id="A0A2W5RQ69"/>
<feature type="domain" description="Ketoreductase" evidence="2">
    <location>
        <begin position="20"/>
        <end position="206"/>
    </location>
</feature>
<evidence type="ECO:0000259" key="2">
    <source>
        <dbReference type="SMART" id="SM00822"/>
    </source>
</evidence>
<organism evidence="3 4">
    <name type="scientific">Variovorax paradoxus</name>
    <dbReference type="NCBI Taxonomy" id="34073"/>
    <lineage>
        <taxon>Bacteria</taxon>
        <taxon>Pseudomonadati</taxon>
        <taxon>Pseudomonadota</taxon>
        <taxon>Betaproteobacteria</taxon>
        <taxon>Burkholderiales</taxon>
        <taxon>Comamonadaceae</taxon>
        <taxon>Variovorax</taxon>
    </lineage>
</organism>
<dbReference type="InterPro" id="IPR002347">
    <property type="entry name" value="SDR_fam"/>
</dbReference>
<dbReference type="Pfam" id="PF13561">
    <property type="entry name" value="adh_short_C2"/>
    <property type="match status" value="1"/>
</dbReference>
<dbReference type="GO" id="GO:0016616">
    <property type="term" value="F:oxidoreductase activity, acting on the CH-OH group of donors, NAD or NADP as acceptor"/>
    <property type="evidence" value="ECO:0007669"/>
    <property type="project" value="TreeGrafter"/>
</dbReference>
<name>A0A2W5RQ69_VARPD</name>
<evidence type="ECO:0000256" key="1">
    <source>
        <dbReference type="ARBA" id="ARBA00006484"/>
    </source>
</evidence>
<comment type="similarity">
    <text evidence="1">Belongs to the short-chain dehydrogenases/reductases (SDR) family.</text>
</comment>
<proteinExistence type="inferred from homology"/>
<dbReference type="PROSITE" id="PS00061">
    <property type="entry name" value="ADH_SHORT"/>
    <property type="match status" value="1"/>
</dbReference>
<sequence>MDASALNPVRTDTGALLAGRVAVISGAGRPKGIGKATARLFMAHGARVALLDLNGEEAQAAAADLNDATDSDRARAWACDVADAGACAAAIEGVLGWSDGALDVLVNNAGLTQKRGVAEITAADYDTVTDVVLRGTLLLSQAALPALRARHGGSIVNVSSMSAQQGGGIFGGAHYSAAKAGVLGLTRAMARELGADGIRVNAIAPGLILTDFSRTGRSDADKHASGAGWPLPRAGHAAEIAGACLFLASDLSSYVTGTTIDVNGGAHMR</sequence>